<dbReference type="AlphaFoldDB" id="A0A1W1Z989"/>
<dbReference type="RefSeq" id="WP_084236805.1">
    <property type="nucleotide sequence ID" value="NZ_FWXT01000001.1"/>
</dbReference>
<accession>A0A1W1Z989</accession>
<dbReference type="Pfam" id="PF00072">
    <property type="entry name" value="Response_reg"/>
    <property type="match status" value="1"/>
</dbReference>
<dbReference type="PANTHER" id="PTHR48111:SF69">
    <property type="entry name" value="RESPONSE REGULATOR RECEIVER"/>
    <property type="match status" value="1"/>
</dbReference>
<feature type="domain" description="HTH LytTR-type" evidence="4">
    <location>
        <begin position="147"/>
        <end position="255"/>
    </location>
</feature>
<dbReference type="Pfam" id="PF04397">
    <property type="entry name" value="LytTR"/>
    <property type="match status" value="1"/>
</dbReference>
<feature type="domain" description="Response regulatory" evidence="3">
    <location>
        <begin position="2"/>
        <end position="115"/>
    </location>
</feature>
<dbReference type="SUPFAM" id="SSF52172">
    <property type="entry name" value="CheY-like"/>
    <property type="match status" value="1"/>
</dbReference>
<dbReference type="GO" id="GO:0032993">
    <property type="term" value="C:protein-DNA complex"/>
    <property type="evidence" value="ECO:0007669"/>
    <property type="project" value="TreeGrafter"/>
</dbReference>
<gene>
    <name evidence="5" type="ORF">SAMN04488524_0462</name>
</gene>
<feature type="modified residue" description="4-aspartylphosphate" evidence="2">
    <location>
        <position position="55"/>
    </location>
</feature>
<dbReference type="GO" id="GO:0000156">
    <property type="term" value="F:phosphorelay response regulator activity"/>
    <property type="evidence" value="ECO:0007669"/>
    <property type="project" value="TreeGrafter"/>
</dbReference>
<dbReference type="Proteomes" id="UP000192756">
    <property type="component" value="Unassembled WGS sequence"/>
</dbReference>
<proteinExistence type="predicted"/>
<evidence type="ECO:0000256" key="2">
    <source>
        <dbReference type="PROSITE-ProRule" id="PRU00169"/>
    </source>
</evidence>
<dbReference type="Gene3D" id="2.40.50.1020">
    <property type="entry name" value="LytTr DNA-binding domain"/>
    <property type="match status" value="1"/>
</dbReference>
<dbReference type="PANTHER" id="PTHR48111">
    <property type="entry name" value="REGULATOR OF RPOS"/>
    <property type="match status" value="1"/>
</dbReference>
<dbReference type="InterPro" id="IPR011006">
    <property type="entry name" value="CheY-like_superfamily"/>
</dbReference>
<dbReference type="STRING" id="151894.SAMN04488524_0462"/>
<dbReference type="InterPro" id="IPR001789">
    <property type="entry name" value="Sig_transdc_resp-reg_receiver"/>
</dbReference>
<dbReference type="PROSITE" id="PS50110">
    <property type="entry name" value="RESPONSE_REGULATORY"/>
    <property type="match status" value="1"/>
</dbReference>
<name>A0A1W1Z989_9SPHI</name>
<dbReference type="SMART" id="SM00448">
    <property type="entry name" value="REC"/>
    <property type="match status" value="1"/>
</dbReference>
<evidence type="ECO:0000256" key="1">
    <source>
        <dbReference type="ARBA" id="ARBA00023125"/>
    </source>
</evidence>
<organism evidence="5 6">
    <name type="scientific">Pedobacter africanus</name>
    <dbReference type="NCBI Taxonomy" id="151894"/>
    <lineage>
        <taxon>Bacteria</taxon>
        <taxon>Pseudomonadati</taxon>
        <taxon>Bacteroidota</taxon>
        <taxon>Sphingobacteriia</taxon>
        <taxon>Sphingobacteriales</taxon>
        <taxon>Sphingobacteriaceae</taxon>
        <taxon>Pedobacter</taxon>
    </lineage>
</organism>
<keyword evidence="1" id="KW-0238">DNA-binding</keyword>
<dbReference type="SMART" id="SM00850">
    <property type="entry name" value="LytTR"/>
    <property type="match status" value="1"/>
</dbReference>
<dbReference type="InterPro" id="IPR007492">
    <property type="entry name" value="LytTR_DNA-bd_dom"/>
</dbReference>
<protein>
    <submittedName>
        <fullName evidence="5">Two component transcriptional regulator, LytTR family</fullName>
    </submittedName>
</protein>
<dbReference type="GO" id="GO:0006355">
    <property type="term" value="P:regulation of DNA-templated transcription"/>
    <property type="evidence" value="ECO:0007669"/>
    <property type="project" value="TreeGrafter"/>
</dbReference>
<evidence type="ECO:0000259" key="3">
    <source>
        <dbReference type="PROSITE" id="PS50110"/>
    </source>
</evidence>
<dbReference type="InterPro" id="IPR039420">
    <property type="entry name" value="WalR-like"/>
</dbReference>
<reference evidence="6" key="1">
    <citation type="submission" date="2017-04" db="EMBL/GenBank/DDBJ databases">
        <authorList>
            <person name="Varghese N."/>
            <person name="Submissions S."/>
        </authorList>
    </citation>
    <scope>NUCLEOTIDE SEQUENCE [LARGE SCALE GENOMIC DNA]</scope>
    <source>
        <strain evidence="6">DSM 12126</strain>
    </source>
</reference>
<dbReference type="OrthoDB" id="9787344at2"/>
<evidence type="ECO:0000313" key="5">
    <source>
        <dbReference type="EMBL" id="SMC44518.1"/>
    </source>
</evidence>
<keyword evidence="6" id="KW-1185">Reference proteome</keyword>
<dbReference type="PROSITE" id="PS50930">
    <property type="entry name" value="HTH_LYTTR"/>
    <property type="match status" value="1"/>
</dbReference>
<dbReference type="EMBL" id="FWXT01000001">
    <property type="protein sequence ID" value="SMC44518.1"/>
    <property type="molecule type" value="Genomic_DNA"/>
</dbReference>
<evidence type="ECO:0000259" key="4">
    <source>
        <dbReference type="PROSITE" id="PS50930"/>
    </source>
</evidence>
<keyword evidence="2" id="KW-0597">Phosphoprotein</keyword>
<sequence length="255" mass="29269">MEILIIEDEENAASQLSGMLLEYYPAVSFAPVIDNITDAKAYLSSKPDIDLIFLDINLSDGISFEIFKDVKIDIPVIFTTAYDQYAVQAFELNSIDYLLKPIRKEKLISALEKFSRLSNRQPNLANAMAIEKIAALLQSKMSYKQNFLIPFNNRLVPLNVNDISWFELCNGLVKAVTSNHTTHILEEKSLDELAELLDPKMFYRANRQYLISRKAIKDVHYYFNGRLQVNIVPEPEEKVVVSKVKAVQFKNWLKI</sequence>
<evidence type="ECO:0000313" key="6">
    <source>
        <dbReference type="Proteomes" id="UP000192756"/>
    </source>
</evidence>
<dbReference type="Gene3D" id="3.40.50.2300">
    <property type="match status" value="1"/>
</dbReference>
<dbReference type="GO" id="GO:0000976">
    <property type="term" value="F:transcription cis-regulatory region binding"/>
    <property type="evidence" value="ECO:0007669"/>
    <property type="project" value="TreeGrafter"/>
</dbReference>
<dbReference type="GO" id="GO:0005829">
    <property type="term" value="C:cytosol"/>
    <property type="evidence" value="ECO:0007669"/>
    <property type="project" value="TreeGrafter"/>
</dbReference>